<evidence type="ECO:0000313" key="2">
    <source>
        <dbReference type="Proteomes" id="UP000749559"/>
    </source>
</evidence>
<name>A0A8J1TTH8_OWEFU</name>
<dbReference type="OrthoDB" id="6092001at2759"/>
<evidence type="ECO:0000313" key="1">
    <source>
        <dbReference type="EMBL" id="CAH1789753.1"/>
    </source>
</evidence>
<gene>
    <name evidence="1" type="ORF">OFUS_LOCUS15058</name>
</gene>
<feature type="non-terminal residue" evidence="1">
    <location>
        <position position="1"/>
    </location>
</feature>
<sequence length="107" mass="12711">QRFPNISAEEIDRIHGNIHSDNTIKATKRSVKIFQDWISSKDDVIDLENVSKSTLNEKWNQIYLEARSIEREHYKSSTFQRIRHGINCHLQNIRQDDIDIIFMETLN</sequence>
<dbReference type="PANTHER" id="PTHR21446:SF12">
    <property type="entry name" value="POTASSIUM CHANNEL TETRAMERIZATION DOMAIN CONTAINING 1"/>
    <property type="match status" value="1"/>
</dbReference>
<dbReference type="PANTHER" id="PTHR21446">
    <property type="entry name" value="DUF3504 DOMAIN-CONTAINING PROTEIN"/>
    <property type="match status" value="1"/>
</dbReference>
<organism evidence="1 2">
    <name type="scientific">Owenia fusiformis</name>
    <name type="common">Polychaete worm</name>
    <dbReference type="NCBI Taxonomy" id="6347"/>
    <lineage>
        <taxon>Eukaryota</taxon>
        <taxon>Metazoa</taxon>
        <taxon>Spiralia</taxon>
        <taxon>Lophotrochozoa</taxon>
        <taxon>Annelida</taxon>
        <taxon>Polychaeta</taxon>
        <taxon>Sedentaria</taxon>
        <taxon>Canalipalpata</taxon>
        <taxon>Sabellida</taxon>
        <taxon>Oweniida</taxon>
        <taxon>Oweniidae</taxon>
        <taxon>Owenia</taxon>
    </lineage>
</organism>
<keyword evidence="2" id="KW-1185">Reference proteome</keyword>
<protein>
    <submittedName>
        <fullName evidence="1">Uncharacterized protein</fullName>
    </submittedName>
</protein>
<dbReference type="Proteomes" id="UP000749559">
    <property type="component" value="Unassembled WGS sequence"/>
</dbReference>
<reference evidence="1" key="1">
    <citation type="submission" date="2022-03" db="EMBL/GenBank/DDBJ databases">
        <authorList>
            <person name="Martin C."/>
        </authorList>
    </citation>
    <scope>NUCLEOTIDE SEQUENCE</scope>
</reference>
<proteinExistence type="predicted"/>
<comment type="caution">
    <text evidence="1">The sequence shown here is derived from an EMBL/GenBank/DDBJ whole genome shotgun (WGS) entry which is preliminary data.</text>
</comment>
<dbReference type="AlphaFoldDB" id="A0A8J1TTH8"/>
<accession>A0A8J1TTH8</accession>
<dbReference type="InterPro" id="IPR052787">
    <property type="entry name" value="MAVS"/>
</dbReference>
<dbReference type="EMBL" id="CAIIXF020000007">
    <property type="protein sequence ID" value="CAH1789753.1"/>
    <property type="molecule type" value="Genomic_DNA"/>
</dbReference>